<dbReference type="InterPro" id="IPR021916">
    <property type="entry name" value="DUF3527"/>
</dbReference>
<reference evidence="2" key="1">
    <citation type="submission" date="2015-06" db="UniProtKB">
        <authorList>
            <consortium name="EnsemblPlants"/>
        </authorList>
    </citation>
    <scope>IDENTIFICATION</scope>
</reference>
<organism evidence="2">
    <name type="scientific">Aegilops tauschii</name>
    <name type="common">Tausch's goatgrass</name>
    <name type="synonym">Aegilops squarrosa</name>
    <dbReference type="NCBI Taxonomy" id="37682"/>
    <lineage>
        <taxon>Eukaryota</taxon>
        <taxon>Viridiplantae</taxon>
        <taxon>Streptophyta</taxon>
        <taxon>Embryophyta</taxon>
        <taxon>Tracheophyta</taxon>
        <taxon>Spermatophyta</taxon>
        <taxon>Magnoliopsida</taxon>
        <taxon>Liliopsida</taxon>
        <taxon>Poales</taxon>
        <taxon>Poaceae</taxon>
        <taxon>BOP clade</taxon>
        <taxon>Pooideae</taxon>
        <taxon>Triticodae</taxon>
        <taxon>Triticeae</taxon>
        <taxon>Triticinae</taxon>
        <taxon>Aegilops</taxon>
    </lineage>
</organism>
<name>M8D307_AEGTA</name>
<dbReference type="PANTHER" id="PTHR31390:SF11">
    <property type="entry name" value="OS10G0550750 PROTEIN"/>
    <property type="match status" value="1"/>
</dbReference>
<feature type="compositionally biased region" description="Basic residues" evidence="1">
    <location>
        <begin position="738"/>
        <end position="748"/>
    </location>
</feature>
<accession>M8D307</accession>
<protein>
    <recommendedName>
        <fullName evidence="3">DUF3527 domain-containing protein</fullName>
    </recommendedName>
</protein>
<feature type="region of interest" description="Disordered" evidence="1">
    <location>
        <begin position="1"/>
        <end position="70"/>
    </location>
</feature>
<dbReference type="EnsemblPlants" id="EMT30651">
    <property type="protein sequence ID" value="EMT30651"/>
    <property type="gene ID" value="F775_14383"/>
</dbReference>
<evidence type="ECO:0008006" key="3">
    <source>
        <dbReference type="Google" id="ProtNLM"/>
    </source>
</evidence>
<feature type="region of interest" description="Disordered" evidence="1">
    <location>
        <begin position="247"/>
        <end position="272"/>
    </location>
</feature>
<feature type="compositionally biased region" description="Polar residues" evidence="1">
    <location>
        <begin position="247"/>
        <end position="258"/>
    </location>
</feature>
<feature type="region of interest" description="Disordered" evidence="1">
    <location>
        <begin position="738"/>
        <end position="763"/>
    </location>
</feature>
<evidence type="ECO:0000313" key="2">
    <source>
        <dbReference type="EnsemblPlants" id="EMT30651"/>
    </source>
</evidence>
<dbReference type="Pfam" id="PF12043">
    <property type="entry name" value="DUF3527"/>
    <property type="match status" value="1"/>
</dbReference>
<feature type="region of interest" description="Disordered" evidence="1">
    <location>
        <begin position="95"/>
        <end position="122"/>
    </location>
</feature>
<sequence length="763" mass="84150">MEPIDEETESPSRAAQLKCSDGNSGEMRLNRFPNFHCKSLPSRRREENPEDSIMHSRGSMYQSSSDVSRLRKLQEGRRKLDSIYERDAFMSFGTVDSSSQPSTSGSYLVPQRSGSCKSRSSMNITRGFNQDAREFLDISSREVPSDNLRLGRPRKDCNLLKDDVKESFPGGDLTWFRNGAGHASQDAREFLDISSREVPSDNLRLGRPRKDCNLLKDDVKESFPGLSLEEDNAMCPAANAAPHLLESSSSKGTMSNGQPPVGLHPDRSNHARIDSVSNLPKSLSAKVGVFDATCPSESVHGVDGKKKARSSAFKKILDPFMKSKSMRNPSLMEMEDAKCGNPPVRGKDSALRKSLLSGISRSEQTPTPKCQMSGEARPITVTSSPTHLHAVLKLDPDNGAFGFEFCTKGPEESIYANTWKSGNELNWIYTFHSVGKRSSTVARTSKDRHGWLPPIVGQMHVSSYLYSEVEEDGILNNSATSEFVLYDIAHARRSSAVDRVQSTDSTQPPFCNVVKNSISRESLERNNQMERQNTARNNSDASVSCLWSQEDLHPHLEVAAVVVQVPFHKTRSQELKTGSSPGTVKVVTAGGAHGLPRDDETSPSPLLNRLKSGGRCDCGGWDMSCPIVVLENAYDSYWVDSVMNESKHPMELFVKQGNQEVLPALSMKVDGKGNFSVDFHARLSALQAFSVCISLLHCSEASPAIGIEKFKHKLYSSSMKMLLKEEVKQLIGSVTGKEKKKVKRRKAKTPVVNGPPFSPMGRV</sequence>
<dbReference type="AlphaFoldDB" id="M8D307"/>
<dbReference type="PANTHER" id="PTHR31390">
    <property type="entry name" value="EXPRESSED PROTEIN"/>
    <property type="match status" value="1"/>
</dbReference>
<evidence type="ECO:0000256" key="1">
    <source>
        <dbReference type="SAM" id="MobiDB-lite"/>
    </source>
</evidence>
<proteinExistence type="predicted"/>